<proteinExistence type="predicted"/>
<dbReference type="KEGG" id="val:VDBG_07630"/>
<keyword evidence="2" id="KW-1185">Reference proteome</keyword>
<dbReference type="eggNOG" id="ENOG502RUAE">
    <property type="taxonomic scope" value="Eukaryota"/>
</dbReference>
<sequence>MAGEVDGFGAKPVRHSITVASAKALRFGYVVELASIATRDPYHTHVRDISSADHQWPHLRWLADFMNIGTVTARWQEKAAENESGSIAERMLRTNVCLLEYCRDQKPPQCTLYKTRDSLKAGLAGLKPDQILTLHLFVVEDLSRTVIEALGYKFGVEPDFFREHLYAYAWNNPRDPWKDAATLEVDLE</sequence>
<dbReference type="HOGENOM" id="CLU_1442108_0_0_1"/>
<dbReference type="RefSeq" id="XP_003002171.1">
    <property type="nucleotide sequence ID" value="XM_003002125.1"/>
</dbReference>
<protein>
    <submittedName>
        <fullName evidence="1">Predicted protein</fullName>
    </submittedName>
</protein>
<dbReference type="GeneID" id="9537648"/>
<gene>
    <name evidence="1" type="ORF">VDBG_07630</name>
</gene>
<dbReference type="AlphaFoldDB" id="C9SRV5"/>
<dbReference type="Proteomes" id="UP000008698">
    <property type="component" value="Unassembled WGS sequence"/>
</dbReference>
<name>C9SRV5_VERA1</name>
<organism evidence="2">
    <name type="scientific">Verticillium alfalfae (strain VaMs.102 / ATCC MYA-4576 / FGSC 10136)</name>
    <name type="common">Verticillium wilt of alfalfa</name>
    <name type="synonym">Verticillium albo-atrum</name>
    <dbReference type="NCBI Taxonomy" id="526221"/>
    <lineage>
        <taxon>Eukaryota</taxon>
        <taxon>Fungi</taxon>
        <taxon>Dikarya</taxon>
        <taxon>Ascomycota</taxon>
        <taxon>Pezizomycotina</taxon>
        <taxon>Sordariomycetes</taxon>
        <taxon>Hypocreomycetidae</taxon>
        <taxon>Glomerellales</taxon>
        <taxon>Plectosphaerellaceae</taxon>
        <taxon>Verticillium</taxon>
    </lineage>
</organism>
<dbReference type="EMBL" id="DS985223">
    <property type="protein sequence ID" value="EEY21520.1"/>
    <property type="molecule type" value="Genomic_DNA"/>
</dbReference>
<accession>C9SRV5</accession>
<reference evidence="2" key="1">
    <citation type="journal article" date="2011" name="PLoS Pathog.">
        <title>Comparative genomics yields insights into niche adaptation of plant vascular wilt pathogens.</title>
        <authorList>
            <person name="Klosterman S.J."/>
            <person name="Subbarao K.V."/>
            <person name="Kang S."/>
            <person name="Veronese P."/>
            <person name="Gold S.E."/>
            <person name="Thomma B.P.H.J."/>
            <person name="Chen Z."/>
            <person name="Henrissat B."/>
            <person name="Lee Y.-H."/>
            <person name="Park J."/>
            <person name="Garcia-Pedrajas M.D."/>
            <person name="Barbara D.J."/>
            <person name="Anchieta A."/>
            <person name="de Jonge R."/>
            <person name="Santhanam P."/>
            <person name="Maruthachalam K."/>
            <person name="Atallah Z."/>
            <person name="Amyotte S.G."/>
            <person name="Paz Z."/>
            <person name="Inderbitzin P."/>
            <person name="Hayes R.J."/>
            <person name="Heiman D.I."/>
            <person name="Young S."/>
            <person name="Zeng Q."/>
            <person name="Engels R."/>
            <person name="Galagan J."/>
            <person name="Cuomo C.A."/>
            <person name="Dobinson K.F."/>
            <person name="Ma L.-J."/>
        </authorList>
    </citation>
    <scope>NUCLEOTIDE SEQUENCE [LARGE SCALE GENOMIC DNA]</scope>
    <source>
        <strain evidence="2">VaMs.102 / ATCC MYA-4576 / FGSC 10136</strain>
    </source>
</reference>
<evidence type="ECO:0000313" key="2">
    <source>
        <dbReference type="Proteomes" id="UP000008698"/>
    </source>
</evidence>
<evidence type="ECO:0000313" key="1">
    <source>
        <dbReference type="EMBL" id="EEY21520.1"/>
    </source>
</evidence>
<dbReference type="OrthoDB" id="3231000at2759"/>